<feature type="non-terminal residue" evidence="1">
    <location>
        <position position="177"/>
    </location>
</feature>
<feature type="non-terminal residue" evidence="1">
    <location>
        <position position="1"/>
    </location>
</feature>
<sequence>PGAAAKDGRMTSRYPVTAGSQPVAADVGEVLQAVLAPIMESLAGIIARLDAQQGFDEADGDNSSVMTVAAVEDGVVEGLMGPRAKTLVGYPESPLWLKVWWIPELRLWEEYSPPRNPVGSESRALTVSKMLLIKRKTPPWLVGVFLQLPVVPAVRRGLIIVHHTMVGKGPMMEGERG</sequence>
<gene>
    <name evidence="1" type="ORF">FOZ63_005131</name>
</gene>
<evidence type="ECO:0000313" key="2">
    <source>
        <dbReference type="Proteomes" id="UP000553632"/>
    </source>
</evidence>
<dbReference type="Proteomes" id="UP000553632">
    <property type="component" value="Unassembled WGS sequence"/>
</dbReference>
<organism evidence="1 2">
    <name type="scientific">Perkinsus olseni</name>
    <name type="common">Perkinsus atlanticus</name>
    <dbReference type="NCBI Taxonomy" id="32597"/>
    <lineage>
        <taxon>Eukaryota</taxon>
        <taxon>Sar</taxon>
        <taxon>Alveolata</taxon>
        <taxon>Perkinsozoa</taxon>
        <taxon>Perkinsea</taxon>
        <taxon>Perkinsida</taxon>
        <taxon>Perkinsidae</taxon>
        <taxon>Perkinsus</taxon>
    </lineage>
</organism>
<accession>A0A7J6R7D7</accession>
<dbReference type="AlphaFoldDB" id="A0A7J6R7D7"/>
<reference evidence="1 2" key="1">
    <citation type="submission" date="2020-04" db="EMBL/GenBank/DDBJ databases">
        <title>Perkinsus olseni comparative genomics.</title>
        <authorList>
            <person name="Bogema D.R."/>
        </authorList>
    </citation>
    <scope>NUCLEOTIDE SEQUENCE [LARGE SCALE GENOMIC DNA]</scope>
    <source>
        <strain evidence="1 2">ATCC PRA-207</strain>
    </source>
</reference>
<proteinExistence type="predicted"/>
<keyword evidence="2" id="KW-1185">Reference proteome</keyword>
<evidence type="ECO:0000313" key="1">
    <source>
        <dbReference type="EMBL" id="KAF4716585.1"/>
    </source>
</evidence>
<dbReference type="EMBL" id="JABANO010027592">
    <property type="protein sequence ID" value="KAF4716585.1"/>
    <property type="molecule type" value="Genomic_DNA"/>
</dbReference>
<protein>
    <submittedName>
        <fullName evidence="1">Uncharacterized protein</fullName>
    </submittedName>
</protein>
<name>A0A7J6R7D7_PEROL</name>
<comment type="caution">
    <text evidence="1">The sequence shown here is derived from an EMBL/GenBank/DDBJ whole genome shotgun (WGS) entry which is preliminary data.</text>
</comment>